<dbReference type="RefSeq" id="WP_380006930.1">
    <property type="nucleotide sequence ID" value="NZ_JBHLYR010000021.1"/>
</dbReference>
<evidence type="ECO:0000256" key="5">
    <source>
        <dbReference type="ARBA" id="ARBA00023136"/>
    </source>
</evidence>
<keyword evidence="4 6" id="KW-1133">Transmembrane helix</keyword>
<sequence>MRTSLRHFAALTAGEWGLTLSLAVTSTVGYGVYYYAFGALLPGMEAAGWSRSVCSGAFSLALLVAGLAALPLGWWVDHRGPRSLMMGGSVLGAAATLLWASATQPVTLYVAFAGIGLALAATTYEVSFNVVAAWLGAGRTQALLVITLLGALASTIFIPLTSELVQAFGWENATRGLAMILLLVTLPLQARMLYKPLSSISEAYPVHPPRALPFWQTLRNPMFQRLSGAFALARIAQLALISHLVVLLISLGATAVVVAWAAGLMGVMQLLGRLLFASLNRFSALKVTSSGFALQGLACFSLVILPIEAGLWVFVTLMGITNGLLTLTRPLLIIEAFDAAQFGRTNGSMTLLGSVLQPLGPIGAGWLSQWTGNYQGVLWMMCSLFLLGAILVGGAARHAPRQDSSGARTT</sequence>
<feature type="transmembrane region" description="Helical" evidence="6">
    <location>
        <begin position="56"/>
        <end position="76"/>
    </location>
</feature>
<keyword evidence="3 6" id="KW-0812">Transmembrane</keyword>
<keyword evidence="2" id="KW-0813">Transport</keyword>
<evidence type="ECO:0000313" key="8">
    <source>
        <dbReference type="Proteomes" id="UP001589733"/>
    </source>
</evidence>
<dbReference type="Proteomes" id="UP001589733">
    <property type="component" value="Unassembled WGS sequence"/>
</dbReference>
<evidence type="ECO:0000256" key="6">
    <source>
        <dbReference type="SAM" id="Phobius"/>
    </source>
</evidence>
<evidence type="ECO:0000256" key="2">
    <source>
        <dbReference type="ARBA" id="ARBA00022448"/>
    </source>
</evidence>
<proteinExistence type="predicted"/>
<comment type="caution">
    <text evidence="7">The sequence shown here is derived from an EMBL/GenBank/DDBJ whole genome shotgun (WGS) entry which is preliminary data.</text>
</comment>
<dbReference type="InterPro" id="IPR011701">
    <property type="entry name" value="MFS"/>
</dbReference>
<dbReference type="PANTHER" id="PTHR43385">
    <property type="entry name" value="RIBOFLAVIN TRANSPORTER RIBJ"/>
    <property type="match status" value="1"/>
</dbReference>
<dbReference type="EMBL" id="JBHLYR010000021">
    <property type="protein sequence ID" value="MFB9991605.1"/>
    <property type="molecule type" value="Genomic_DNA"/>
</dbReference>
<feature type="transmembrane region" description="Helical" evidence="6">
    <location>
        <begin position="108"/>
        <end position="135"/>
    </location>
</feature>
<dbReference type="InterPro" id="IPR036259">
    <property type="entry name" value="MFS_trans_sf"/>
</dbReference>
<organism evidence="7 8">
    <name type="scientific">Deinococcus oregonensis</name>
    <dbReference type="NCBI Taxonomy" id="1805970"/>
    <lineage>
        <taxon>Bacteria</taxon>
        <taxon>Thermotogati</taxon>
        <taxon>Deinococcota</taxon>
        <taxon>Deinococci</taxon>
        <taxon>Deinococcales</taxon>
        <taxon>Deinococcaceae</taxon>
        <taxon>Deinococcus</taxon>
    </lineage>
</organism>
<gene>
    <name evidence="7" type="ORF">ACFFLM_06445</name>
</gene>
<name>A0ABV6AVT1_9DEIO</name>
<evidence type="ECO:0000256" key="1">
    <source>
        <dbReference type="ARBA" id="ARBA00004141"/>
    </source>
</evidence>
<comment type="subcellular location">
    <subcellularLocation>
        <location evidence="1">Membrane</location>
        <topology evidence="1">Multi-pass membrane protein</topology>
    </subcellularLocation>
</comment>
<protein>
    <submittedName>
        <fullName evidence="7">MFS transporter</fullName>
    </submittedName>
</protein>
<dbReference type="Gene3D" id="1.20.1250.20">
    <property type="entry name" value="MFS general substrate transporter like domains"/>
    <property type="match status" value="1"/>
</dbReference>
<feature type="transmembrane region" description="Helical" evidence="6">
    <location>
        <begin position="376"/>
        <end position="396"/>
    </location>
</feature>
<feature type="transmembrane region" description="Helical" evidence="6">
    <location>
        <begin position="16"/>
        <end position="36"/>
    </location>
</feature>
<evidence type="ECO:0000256" key="4">
    <source>
        <dbReference type="ARBA" id="ARBA00022989"/>
    </source>
</evidence>
<dbReference type="Pfam" id="PF07690">
    <property type="entry name" value="MFS_1"/>
    <property type="match status" value="1"/>
</dbReference>
<dbReference type="InterPro" id="IPR052983">
    <property type="entry name" value="MFS_Riboflavin_Transporter"/>
</dbReference>
<evidence type="ECO:0000313" key="7">
    <source>
        <dbReference type="EMBL" id="MFB9991605.1"/>
    </source>
</evidence>
<feature type="transmembrane region" description="Helical" evidence="6">
    <location>
        <begin position="229"/>
        <end position="251"/>
    </location>
</feature>
<accession>A0ABV6AVT1</accession>
<dbReference type="PANTHER" id="PTHR43385:SF1">
    <property type="entry name" value="RIBOFLAVIN TRANSPORTER RIBJ"/>
    <property type="match status" value="1"/>
</dbReference>
<feature type="transmembrane region" description="Helical" evidence="6">
    <location>
        <begin position="173"/>
        <end position="194"/>
    </location>
</feature>
<dbReference type="SUPFAM" id="SSF103473">
    <property type="entry name" value="MFS general substrate transporter"/>
    <property type="match status" value="1"/>
</dbReference>
<reference evidence="7 8" key="1">
    <citation type="submission" date="2024-09" db="EMBL/GenBank/DDBJ databases">
        <authorList>
            <person name="Sun Q."/>
            <person name="Mori K."/>
        </authorList>
    </citation>
    <scope>NUCLEOTIDE SEQUENCE [LARGE SCALE GENOMIC DNA]</scope>
    <source>
        <strain evidence="7 8">JCM 13503</strain>
    </source>
</reference>
<evidence type="ECO:0000256" key="3">
    <source>
        <dbReference type="ARBA" id="ARBA00022692"/>
    </source>
</evidence>
<keyword evidence="8" id="KW-1185">Reference proteome</keyword>
<feature type="transmembrane region" description="Helical" evidence="6">
    <location>
        <begin position="142"/>
        <end position="161"/>
    </location>
</feature>
<feature type="transmembrane region" description="Helical" evidence="6">
    <location>
        <begin position="83"/>
        <end position="102"/>
    </location>
</feature>
<keyword evidence="5 6" id="KW-0472">Membrane</keyword>